<sequence>MRSKDEALAKGCHAMADAATGALTWFQDNPKTVGARRAGLERRFKKAAVEARKLAQAAERPMSVGVFGASQSGKSFMIGRFIDPSEKPTRILFGSGADTQRLNFLEHVNPVGGDETTGLVTRFSAVPVPPPGPDYPVVLRMLREADLVKILANTFVLDLKGRPDVPVEEEAIAGLFDRLAERTGERVLPGLEVEVVFELEDYVQQELEDHPLNADQGASEAYWQRLERTAPALEPDARAEALAPLWGSIPEFTELYRKLKDALDLLGHPEMAFAPLEAIRDRAKGILHVGTISELDSDGAAGQVTLMTERRTTAALPKPVVSALTAELRITLEHEPWPFFEHTDLLDFPGARSREQGKVAADYLRGENARPTNRSYCYLRGKVAVLFDKYSADLDLNSMLLCSDERNQEVKKLPDLVQRWIARTHGARPADREGKRVALFYCLTKADTLFNLSEGSNADDVVRNRFNKDVKFYQPWISEWLPDRPFDNLFLVRNPKFMRRDLFTYEPAPPGCPESYVPAETGIVADQVERLAAFKRTFVGMELVRRHMADPEGKFDAVLICNDGGISYLVDRLTPTCDPDLKYDQILPRARALSQRMCEDLAEFHEAGDFAERVKERRDRARQVGAALSRRPHLIGQFIAFLQADQAMLGETFMETARGEPGPGRGTDGFGSGASTGAIILDDAFLSDDGPAGSEPAAGADPTDGSLSTRYGIAAVEQWLERLEDYVVGHEELVRSYGVEPEHLSTVVHELRAAARRHGLDRRIADSVQPIVQFHQRPDEHRPRVAMVTGEIINGLVVRLGRDLGDAGGSGTDALVARPMPAVGDFPDLPADGQQMLRTRGQVPGAWLKALLLLAAENAASAGGGLVDVEQNRRLGELIERVVIAVAGH</sequence>
<dbReference type="Pfam" id="PF10139">
    <property type="entry name" value="Virul_Fac"/>
    <property type="match status" value="1"/>
</dbReference>
<protein>
    <submittedName>
        <fullName evidence="1">Putative virulence factor</fullName>
    </submittedName>
</protein>
<evidence type="ECO:0000313" key="2">
    <source>
        <dbReference type="Proteomes" id="UP000192917"/>
    </source>
</evidence>
<keyword evidence="2" id="KW-1185">Reference proteome</keyword>
<dbReference type="AlphaFoldDB" id="A0A1Y6CQQ3"/>
<dbReference type="RefSeq" id="WP_085125344.1">
    <property type="nucleotide sequence ID" value="NZ_FWZX01000026.1"/>
</dbReference>
<evidence type="ECO:0000313" key="1">
    <source>
        <dbReference type="EMBL" id="SMF66217.1"/>
    </source>
</evidence>
<name>A0A1Y6CQQ3_9PROT</name>
<organism evidence="1 2">
    <name type="scientific">Tistlia consotensis USBA 355</name>
    <dbReference type="NCBI Taxonomy" id="560819"/>
    <lineage>
        <taxon>Bacteria</taxon>
        <taxon>Pseudomonadati</taxon>
        <taxon>Pseudomonadota</taxon>
        <taxon>Alphaproteobacteria</taxon>
        <taxon>Rhodospirillales</taxon>
        <taxon>Rhodovibrionaceae</taxon>
        <taxon>Tistlia</taxon>
    </lineage>
</organism>
<accession>A0A1Y6CQQ3</accession>
<reference evidence="1 2" key="1">
    <citation type="submission" date="2017-04" db="EMBL/GenBank/DDBJ databases">
        <authorList>
            <person name="Afonso C.L."/>
            <person name="Miller P.J."/>
            <person name="Scott M.A."/>
            <person name="Spackman E."/>
            <person name="Goraichik I."/>
            <person name="Dimitrov K.M."/>
            <person name="Suarez D.L."/>
            <person name="Swayne D.E."/>
        </authorList>
    </citation>
    <scope>NUCLEOTIDE SEQUENCE [LARGE SCALE GENOMIC DNA]</scope>
    <source>
        <strain evidence="1 2">USBA 355</strain>
    </source>
</reference>
<gene>
    <name evidence="1" type="ORF">SAMN05428998_12685</name>
</gene>
<dbReference type="EMBL" id="FWZX01000026">
    <property type="protein sequence ID" value="SMF66217.1"/>
    <property type="molecule type" value="Genomic_DNA"/>
</dbReference>
<dbReference type="InterPro" id="IPR017030">
    <property type="entry name" value="Vir_effector_SfrC"/>
</dbReference>
<proteinExistence type="predicted"/>
<dbReference type="STRING" id="560819.SAMN05428998_12685"/>
<dbReference type="Proteomes" id="UP000192917">
    <property type="component" value="Unassembled WGS sequence"/>
</dbReference>
<dbReference type="PIRSF" id="PIRSF034586">
    <property type="entry name" value="Vir_effector_SfrC"/>
    <property type="match status" value="1"/>
</dbReference>